<dbReference type="PANTHER" id="PTHR24198:SF165">
    <property type="entry name" value="ANKYRIN REPEAT-CONTAINING PROTEIN-RELATED"/>
    <property type="match status" value="1"/>
</dbReference>
<feature type="repeat" description="ANK" evidence="3">
    <location>
        <begin position="537"/>
        <end position="569"/>
    </location>
</feature>
<feature type="repeat" description="ANK" evidence="3">
    <location>
        <begin position="468"/>
        <end position="500"/>
    </location>
</feature>
<feature type="repeat" description="ANK" evidence="3">
    <location>
        <begin position="435"/>
        <end position="467"/>
    </location>
</feature>
<dbReference type="Pfam" id="PF12796">
    <property type="entry name" value="Ank_2"/>
    <property type="match status" value="3"/>
</dbReference>
<dbReference type="SMART" id="SM00248">
    <property type="entry name" value="ANK"/>
    <property type="match status" value="14"/>
</dbReference>
<dbReference type="EMBL" id="BLXT01008612">
    <property type="protein sequence ID" value="GFO50455.1"/>
    <property type="molecule type" value="Genomic_DNA"/>
</dbReference>
<dbReference type="PROSITE" id="PS50297">
    <property type="entry name" value="ANK_REP_REGION"/>
    <property type="match status" value="5"/>
</dbReference>
<keyword evidence="5" id="KW-1185">Reference proteome</keyword>
<dbReference type="GO" id="GO:0005737">
    <property type="term" value="C:cytoplasm"/>
    <property type="evidence" value="ECO:0007669"/>
    <property type="project" value="TreeGrafter"/>
</dbReference>
<dbReference type="InterPro" id="IPR036770">
    <property type="entry name" value="Ankyrin_rpt-contain_sf"/>
</dbReference>
<keyword evidence="1" id="KW-0677">Repeat</keyword>
<keyword evidence="2 3" id="KW-0040">ANK repeat</keyword>
<evidence type="ECO:0000313" key="5">
    <source>
        <dbReference type="Proteomes" id="UP000735302"/>
    </source>
</evidence>
<dbReference type="AlphaFoldDB" id="A0AAV4E209"/>
<organism evidence="4 5">
    <name type="scientific">Plakobranchus ocellatus</name>
    <dbReference type="NCBI Taxonomy" id="259542"/>
    <lineage>
        <taxon>Eukaryota</taxon>
        <taxon>Metazoa</taxon>
        <taxon>Spiralia</taxon>
        <taxon>Lophotrochozoa</taxon>
        <taxon>Mollusca</taxon>
        <taxon>Gastropoda</taxon>
        <taxon>Heterobranchia</taxon>
        <taxon>Euthyneura</taxon>
        <taxon>Panpulmonata</taxon>
        <taxon>Sacoglossa</taxon>
        <taxon>Placobranchoidea</taxon>
        <taxon>Plakobranchidae</taxon>
        <taxon>Plakobranchus</taxon>
    </lineage>
</organism>
<dbReference type="PROSITE" id="PS50088">
    <property type="entry name" value="ANK_REPEAT"/>
    <property type="match status" value="5"/>
</dbReference>
<evidence type="ECO:0000313" key="4">
    <source>
        <dbReference type="EMBL" id="GFO50455.1"/>
    </source>
</evidence>
<reference evidence="4 5" key="1">
    <citation type="journal article" date="2021" name="Elife">
        <title>Chloroplast acquisition without the gene transfer in kleptoplastic sea slugs, Plakobranchus ocellatus.</title>
        <authorList>
            <person name="Maeda T."/>
            <person name="Takahashi S."/>
            <person name="Yoshida T."/>
            <person name="Shimamura S."/>
            <person name="Takaki Y."/>
            <person name="Nagai Y."/>
            <person name="Toyoda A."/>
            <person name="Suzuki Y."/>
            <person name="Arimoto A."/>
            <person name="Ishii H."/>
            <person name="Satoh N."/>
            <person name="Nishiyama T."/>
            <person name="Hasebe M."/>
            <person name="Maruyama T."/>
            <person name="Minagawa J."/>
            <person name="Obokata J."/>
            <person name="Shigenobu S."/>
        </authorList>
    </citation>
    <scope>NUCLEOTIDE SEQUENCE [LARGE SCALE GENOMIC DNA]</scope>
</reference>
<dbReference type="Gene3D" id="1.25.40.20">
    <property type="entry name" value="Ankyrin repeat-containing domain"/>
    <property type="match status" value="4"/>
</dbReference>
<evidence type="ECO:0000256" key="1">
    <source>
        <dbReference type="ARBA" id="ARBA00022737"/>
    </source>
</evidence>
<feature type="repeat" description="ANK" evidence="3">
    <location>
        <begin position="280"/>
        <end position="309"/>
    </location>
</feature>
<feature type="repeat" description="ANK" evidence="3">
    <location>
        <begin position="349"/>
        <end position="381"/>
    </location>
</feature>
<dbReference type="PANTHER" id="PTHR24198">
    <property type="entry name" value="ANKYRIN REPEAT AND PROTEIN KINASE DOMAIN-CONTAINING PROTEIN"/>
    <property type="match status" value="1"/>
</dbReference>
<accession>A0AAV4E209</accession>
<dbReference type="Pfam" id="PF00023">
    <property type="entry name" value="Ank"/>
    <property type="match status" value="1"/>
</dbReference>
<dbReference type="Proteomes" id="UP000735302">
    <property type="component" value="Unassembled WGS sequence"/>
</dbReference>
<gene>
    <name evidence="4" type="ORF">PoB_007696000</name>
</gene>
<sequence length="844" mass="93856">MTALMKAVEAMDIDAIRILMSANLDETKTNKKGQTAKDIAVNLGISEVFEYLKYETEKNYNSYDYHSALTKAMLESNIQAVKILLDCTICTNREYMPKYNFDNEDQREKTLSALVTSMCSDAKNKKKPDHKKLKIAKILLDSGSHPDKRSGLRVRSCLTDATKAGVYDLVEILCNYEDFRPDSYNFDHPALKIAAKEGFTDIVKLLLTYMPGANGDRRNYFGDSALTMALENSQIECAKILLQDHTFSEAHLDKVALKAVQSGRHEGLDLLVSHCNFKKLSQSLLKPAVQSGSTKTVQFLLNQGADVNVCCGNSSVALLLALKHLSHSKLMEMVTFLVENGAHVNRSVSNESPLVRAVSIKEPEIVRYLLEKGADVNEVGDDEGNTALMAAFSRRYRIMSFTYETLKHREIMNVITEVVELMLEAGADPNKTNCVGNTAIHVAIAESCLEAMPLLLKAGAELEVRNSDGLTPLLLAADEGRAAMISLLKRHGANMAALDDHGSTSLLRVMQRSRPLDGELLRLLAYDKDQVNKQTTDGLTPLMLAARKCDLNAIKILLELGADPNVVNNSSENTCTALSILLDCSQITGDILPCVEELIKHNGLASVPKRCCLALFKMIMSDKRQMVQLMVMHGVAPVCVNFNTVDSLPFQNLIRTLKQSVKESLSPLATALILNRLEIARYLMKNWFLTKADLVGSPQLPGLRNELESLSKTEAVSFMEEHLSQPMSLIQLSFVAVSASLGETAGREERIRNIPLPTVLQDKLLFRYDNTPIDLTCKDNSIYAEQSVLVGEDALTLSLLRSMIMNSTRERTFHYYTELNSPSDVYYDSDDYDYYTTNDNYESD</sequence>
<evidence type="ECO:0000256" key="3">
    <source>
        <dbReference type="PROSITE-ProRule" id="PRU00023"/>
    </source>
</evidence>
<proteinExistence type="predicted"/>
<dbReference type="SUPFAM" id="SSF48403">
    <property type="entry name" value="Ankyrin repeat"/>
    <property type="match status" value="3"/>
</dbReference>
<evidence type="ECO:0000256" key="2">
    <source>
        <dbReference type="ARBA" id="ARBA00023043"/>
    </source>
</evidence>
<protein>
    <submittedName>
        <fullName evidence="4">Ankyrin repeat domain protein</fullName>
    </submittedName>
</protein>
<dbReference type="InterPro" id="IPR002110">
    <property type="entry name" value="Ankyrin_rpt"/>
</dbReference>
<name>A0AAV4E209_9GAST</name>
<comment type="caution">
    <text evidence="4">The sequence shown here is derived from an EMBL/GenBank/DDBJ whole genome shotgun (WGS) entry which is preliminary data.</text>
</comment>